<dbReference type="RefSeq" id="WP_153470234.1">
    <property type="nucleotide sequence ID" value="NZ_WBOF01000004.1"/>
</dbReference>
<protein>
    <submittedName>
        <fullName evidence="1">Uncharacterized protein</fullName>
    </submittedName>
</protein>
<evidence type="ECO:0000313" key="2">
    <source>
        <dbReference type="Proteomes" id="UP000450000"/>
    </source>
</evidence>
<accession>A0A6N7L3Q4</accession>
<comment type="caution">
    <text evidence="1">The sequence shown here is derived from an EMBL/GenBank/DDBJ whole genome shotgun (WGS) entry which is preliminary data.</text>
</comment>
<name>A0A6N7L3Q4_9ACTN</name>
<evidence type="ECO:0000313" key="1">
    <source>
        <dbReference type="EMBL" id="MQS17427.1"/>
    </source>
</evidence>
<proteinExistence type="predicted"/>
<dbReference type="EMBL" id="WBOF01000004">
    <property type="protein sequence ID" value="MQS17427.1"/>
    <property type="molecule type" value="Genomic_DNA"/>
</dbReference>
<dbReference type="Proteomes" id="UP000450000">
    <property type="component" value="Unassembled WGS sequence"/>
</dbReference>
<gene>
    <name evidence="1" type="ORF">F7Q99_35910</name>
</gene>
<dbReference type="OrthoDB" id="4532668at2"/>
<reference evidence="1 2" key="1">
    <citation type="submission" date="2019-09" db="EMBL/GenBank/DDBJ databases">
        <title>Genome Sequences of Streptomyces kaniharaensis ATCC 21070.</title>
        <authorList>
            <person name="Zhu W."/>
            <person name="De Crecy-Lagard V."/>
            <person name="Richards N.G."/>
        </authorList>
    </citation>
    <scope>NUCLEOTIDE SEQUENCE [LARGE SCALE GENOMIC DNA]</scope>
    <source>
        <strain evidence="1 2">SF-557</strain>
    </source>
</reference>
<keyword evidence="2" id="KW-1185">Reference proteome</keyword>
<dbReference type="AlphaFoldDB" id="A0A6N7L3Q4"/>
<sequence>MPQRPHPHPEGPGDPTDEVSRLLASASEPMNPMILLEGPPLSGISRAMYEGLQRSLPQARLAQFTALGLAQVAAQPDFTSRFGGGGRYVLWLDGLTPADLVLLGSGVLDKTLPHAVVLASVDTVWHDRLLADPSPATAPARTVLLEYAHRIQVPFTLTARERNYLREKGYPVSKGLAESLVGGENLVRHYRRAARSAPEGHLLVQAAIDVRRCGIHRPLTEDELYRLWCSRTDHDNSRPLFERALHWAAALPDGTSTGLLYRAAGGTSPDWRVLAYAAGADDGNHGHKPRPLGAREWNEVAQHLPESGDQFNLGIAAHLHGRSDTATTALAQATRAADAGHPAAEAAATALHHLRAGTG</sequence>
<organism evidence="1 2">
    <name type="scientific">Streptomyces kaniharaensis</name>
    <dbReference type="NCBI Taxonomy" id="212423"/>
    <lineage>
        <taxon>Bacteria</taxon>
        <taxon>Bacillati</taxon>
        <taxon>Actinomycetota</taxon>
        <taxon>Actinomycetes</taxon>
        <taxon>Kitasatosporales</taxon>
        <taxon>Streptomycetaceae</taxon>
        <taxon>Streptomyces</taxon>
    </lineage>
</organism>